<dbReference type="Gene3D" id="3.40.640.10">
    <property type="entry name" value="Type I PLP-dependent aspartate aminotransferase-like (Major domain)"/>
    <property type="match status" value="1"/>
</dbReference>
<dbReference type="GO" id="GO:0019752">
    <property type="term" value="P:carboxylic acid metabolic process"/>
    <property type="evidence" value="ECO:0007669"/>
    <property type="project" value="InterPro"/>
</dbReference>
<dbReference type="EMBL" id="CP032548">
    <property type="protein sequence ID" value="AZJ35916.1"/>
    <property type="molecule type" value="Genomic_DNA"/>
</dbReference>
<dbReference type="GO" id="GO:0008483">
    <property type="term" value="F:transaminase activity"/>
    <property type="evidence" value="ECO:0007669"/>
    <property type="project" value="UniProtKB-KW"/>
</dbReference>
<dbReference type="InterPro" id="IPR015422">
    <property type="entry name" value="PyrdxlP-dep_Trfase_small"/>
</dbReference>
<dbReference type="InterPro" id="IPR015424">
    <property type="entry name" value="PyrdxlP-dep_Trfase"/>
</dbReference>
<organism evidence="8 9">
    <name type="scientific">Tenacibaculum singaporense</name>
    <dbReference type="NCBI Taxonomy" id="2358479"/>
    <lineage>
        <taxon>Bacteria</taxon>
        <taxon>Pseudomonadati</taxon>
        <taxon>Bacteroidota</taxon>
        <taxon>Flavobacteriia</taxon>
        <taxon>Flavobacteriales</taxon>
        <taxon>Flavobacteriaceae</taxon>
        <taxon>Tenacibaculum</taxon>
    </lineage>
</organism>
<comment type="similarity">
    <text evidence="2 7">Belongs to the group II decarboxylase family.</text>
</comment>
<dbReference type="Proteomes" id="UP000274593">
    <property type="component" value="Chromosome"/>
</dbReference>
<protein>
    <submittedName>
        <fullName evidence="8">Aminotransferase class V-fold PLP-dependent enzyme</fullName>
    </submittedName>
</protein>
<name>A0A3S8R826_9FLAO</name>
<evidence type="ECO:0000256" key="2">
    <source>
        <dbReference type="ARBA" id="ARBA00009533"/>
    </source>
</evidence>
<keyword evidence="9" id="KW-1185">Reference proteome</keyword>
<feature type="modified residue" description="N6-(pyridoxal phosphate)lysine" evidence="6">
    <location>
        <position position="293"/>
    </location>
</feature>
<dbReference type="GO" id="GO:0006520">
    <property type="term" value="P:amino acid metabolic process"/>
    <property type="evidence" value="ECO:0007669"/>
    <property type="project" value="InterPro"/>
</dbReference>
<proteinExistence type="inferred from homology"/>
<comment type="cofactor">
    <cofactor evidence="1 6 7">
        <name>pyridoxal 5'-phosphate</name>
        <dbReference type="ChEBI" id="CHEBI:597326"/>
    </cofactor>
</comment>
<keyword evidence="8" id="KW-0032">Aminotransferase</keyword>
<dbReference type="InterPro" id="IPR015421">
    <property type="entry name" value="PyrdxlP-dep_Trfase_major"/>
</dbReference>
<evidence type="ECO:0000313" key="8">
    <source>
        <dbReference type="EMBL" id="AZJ35916.1"/>
    </source>
</evidence>
<dbReference type="PANTHER" id="PTHR11999">
    <property type="entry name" value="GROUP II PYRIDOXAL-5-PHOSPHATE DECARBOXYLASE"/>
    <property type="match status" value="1"/>
</dbReference>
<evidence type="ECO:0000256" key="6">
    <source>
        <dbReference type="PIRSR" id="PIRSR602129-50"/>
    </source>
</evidence>
<evidence type="ECO:0000256" key="3">
    <source>
        <dbReference type="ARBA" id="ARBA00022793"/>
    </source>
</evidence>
<dbReference type="GO" id="GO:0016831">
    <property type="term" value="F:carboxy-lyase activity"/>
    <property type="evidence" value="ECO:0007669"/>
    <property type="project" value="UniProtKB-KW"/>
</dbReference>
<dbReference type="SUPFAM" id="SSF53383">
    <property type="entry name" value="PLP-dependent transferases"/>
    <property type="match status" value="1"/>
</dbReference>
<keyword evidence="5 7" id="KW-0456">Lyase</keyword>
<dbReference type="InterPro" id="IPR010977">
    <property type="entry name" value="Aromatic_deC"/>
</dbReference>
<evidence type="ECO:0000313" key="9">
    <source>
        <dbReference type="Proteomes" id="UP000274593"/>
    </source>
</evidence>
<keyword evidence="8" id="KW-0808">Transferase</keyword>
<dbReference type="GO" id="GO:0030170">
    <property type="term" value="F:pyridoxal phosphate binding"/>
    <property type="evidence" value="ECO:0007669"/>
    <property type="project" value="InterPro"/>
</dbReference>
<dbReference type="Gene3D" id="1.20.1340.10">
    <property type="entry name" value="dopa decarboxylase, N-terminal domain"/>
    <property type="match status" value="1"/>
</dbReference>
<dbReference type="KEGG" id="tsig:D6T69_10425"/>
<evidence type="ECO:0000256" key="1">
    <source>
        <dbReference type="ARBA" id="ARBA00001933"/>
    </source>
</evidence>
<dbReference type="Gene3D" id="3.90.1150.10">
    <property type="entry name" value="Aspartate Aminotransferase, domain 1"/>
    <property type="match status" value="1"/>
</dbReference>
<dbReference type="PRINTS" id="PR00800">
    <property type="entry name" value="YHDCRBOXLASE"/>
</dbReference>
<evidence type="ECO:0000256" key="5">
    <source>
        <dbReference type="ARBA" id="ARBA00023239"/>
    </source>
</evidence>
<evidence type="ECO:0000256" key="7">
    <source>
        <dbReference type="RuleBase" id="RU000382"/>
    </source>
</evidence>
<dbReference type="PANTHER" id="PTHR11999:SF70">
    <property type="entry name" value="MIP05841P"/>
    <property type="match status" value="1"/>
</dbReference>
<dbReference type="CDD" id="cd06450">
    <property type="entry name" value="DOPA_deC_like"/>
    <property type="match status" value="1"/>
</dbReference>
<dbReference type="RefSeq" id="WP_125067671.1">
    <property type="nucleotide sequence ID" value="NZ_CP032548.1"/>
</dbReference>
<keyword evidence="4 6" id="KW-0663">Pyridoxal phosphate</keyword>
<reference evidence="8 9" key="1">
    <citation type="submission" date="2018-09" db="EMBL/GenBank/DDBJ databases">
        <title>Insights into the microbiota of Asian seabass (Lates calcarifer) with tenacibaculosis symptoms and description of sp. nov. Tenacibaculum singaporense.</title>
        <authorList>
            <person name="Miyake S."/>
            <person name="Soh M."/>
            <person name="Azman M.N."/>
            <person name="Ngoh S.Y."/>
            <person name="Orban L."/>
        </authorList>
    </citation>
    <scope>NUCLEOTIDE SEQUENCE [LARGE SCALE GENOMIC DNA]</scope>
    <source>
        <strain evidence="8 9">DSM 106434</strain>
    </source>
</reference>
<dbReference type="Pfam" id="PF00282">
    <property type="entry name" value="Pyridoxal_deC"/>
    <property type="match status" value="1"/>
</dbReference>
<evidence type="ECO:0000256" key="4">
    <source>
        <dbReference type="ARBA" id="ARBA00022898"/>
    </source>
</evidence>
<dbReference type="InterPro" id="IPR002129">
    <property type="entry name" value="PyrdxlP-dep_de-COase"/>
</dbReference>
<gene>
    <name evidence="8" type="ORF">D6T69_10425</name>
</gene>
<sequence>MSAHFDLSKEEMKSYGYKIVDIIAEHWATLEQKKPVASASRKEMDSIFLQEAPNNGMPAEKVLDFVMDNVIPNSTVISHPKAYSFVPGPSNFISTMADSLATGFNIFSGGWMVSPAAAELEIVTMNWLLKMYNFPVEKGGGIFTSGGSMANLTALVTARRLKCGDDFSKAVIYLSDQAHSSNIKAIRVLGFKKEQIRILPTDLEFRISINKLKNAIAKDRLEGLQPFCYIASAGTTNTGTVDPLNEIADICEEEDLWFHIDGAYGGAAILAEKGAKALRGIERADSLTVDPHKWFYQPYEIGCLLVKDASWLSGTFSEKPEYLRDIEGNESEINFYDYGIQLTRRFRALKFYMSIKTYGLDAFKEAVTYNIQLADDVEKMLRKSRNWEIISPATLAVINFRYNPIGLNLSEKEIDELNQKISQKIMESREAFLVTTILNKQVVLRMCLINPKTTMDDVKETLELCHQFGEEILKENRLKGA</sequence>
<accession>A0A3S8R826</accession>
<dbReference type="AlphaFoldDB" id="A0A3S8R826"/>
<keyword evidence="3" id="KW-0210">Decarboxylase</keyword>